<comment type="caution">
    <text evidence="6">The sequence shown here is derived from an EMBL/GenBank/DDBJ whole genome shotgun (WGS) entry which is preliminary data.</text>
</comment>
<feature type="binding site" evidence="3">
    <location>
        <position position="84"/>
    </location>
    <ligand>
        <name>Cu cation</name>
        <dbReference type="ChEBI" id="CHEBI:23378"/>
    </ligand>
</feature>
<dbReference type="Pfam" id="PF02630">
    <property type="entry name" value="SCO1-SenC"/>
    <property type="match status" value="1"/>
</dbReference>
<feature type="transmembrane region" description="Helical" evidence="5">
    <location>
        <begin position="7"/>
        <end position="26"/>
    </location>
</feature>
<sequence length="220" mass="23861">MNTVAKYSAIGAAIAVVAGLGITWFASTRVANDDIFAQCRSSVVAGGTGQIGGPFTLTDENGKTVTDKDVITEPSIIYFGYTYCPDVCPLDSARNAEAVAILEGRGYSVTPIFISVDTARDTPETLRAFTELMSPKMIGLTGTPEQIRQASQEYRTYFKVQDPGDPYTLIDHSTQSYLVFPKIGFVEYFNRDTTPEQMADKVGCFVDAWKKAGETAESGN</sequence>
<proteinExistence type="inferred from homology"/>
<dbReference type="SUPFAM" id="SSF52833">
    <property type="entry name" value="Thioredoxin-like"/>
    <property type="match status" value="1"/>
</dbReference>
<keyword evidence="4" id="KW-1015">Disulfide bond</keyword>
<dbReference type="AlphaFoldDB" id="A0A074JY82"/>
<dbReference type="GO" id="GO:0046872">
    <property type="term" value="F:metal ion binding"/>
    <property type="evidence" value="ECO:0007669"/>
    <property type="project" value="UniProtKB-KW"/>
</dbReference>
<dbReference type="EMBL" id="AUND01000012">
    <property type="protein sequence ID" value="KEO54307.1"/>
    <property type="molecule type" value="Genomic_DNA"/>
</dbReference>
<gene>
    <name evidence="6" type="ORF">TP2_05110</name>
</gene>
<keyword evidence="5" id="KW-0472">Membrane</keyword>
<comment type="similarity">
    <text evidence="1">Belongs to the SCO1/2 family.</text>
</comment>
<feature type="binding site" evidence="3">
    <location>
        <position position="172"/>
    </location>
    <ligand>
        <name>Cu cation</name>
        <dbReference type="ChEBI" id="CHEBI:23378"/>
    </ligand>
</feature>
<dbReference type="Gene3D" id="3.40.30.10">
    <property type="entry name" value="Glutaredoxin"/>
    <property type="match status" value="1"/>
</dbReference>
<dbReference type="PANTHER" id="PTHR12151">
    <property type="entry name" value="ELECTRON TRANSPORT PROTIN SCO1/SENC FAMILY MEMBER"/>
    <property type="match status" value="1"/>
</dbReference>
<dbReference type="Proteomes" id="UP000027432">
    <property type="component" value="Unassembled WGS sequence"/>
</dbReference>
<name>A0A074JY82_9RHOB</name>
<evidence type="ECO:0000256" key="2">
    <source>
        <dbReference type="ARBA" id="ARBA00023008"/>
    </source>
</evidence>
<evidence type="ECO:0000256" key="4">
    <source>
        <dbReference type="PIRSR" id="PIRSR603782-2"/>
    </source>
</evidence>
<evidence type="ECO:0000256" key="5">
    <source>
        <dbReference type="SAM" id="Phobius"/>
    </source>
</evidence>
<dbReference type="InterPro" id="IPR036249">
    <property type="entry name" value="Thioredoxin-like_sf"/>
</dbReference>
<dbReference type="PANTHER" id="PTHR12151:SF25">
    <property type="entry name" value="LINALOOL DEHYDRATASE_ISOMERASE DOMAIN-CONTAINING PROTEIN"/>
    <property type="match status" value="1"/>
</dbReference>
<keyword evidence="7" id="KW-1185">Reference proteome</keyword>
<dbReference type="FunFam" id="3.40.30.10:FF:000013">
    <property type="entry name" value="Blast:Protein SCO1 homolog, mitochondrial"/>
    <property type="match status" value="1"/>
</dbReference>
<keyword evidence="5" id="KW-0812">Transmembrane</keyword>
<dbReference type="STRING" id="1353537.TP2_05110"/>
<dbReference type="CDD" id="cd02968">
    <property type="entry name" value="SCO"/>
    <property type="match status" value="1"/>
</dbReference>
<feature type="disulfide bond" description="Redox-active" evidence="4">
    <location>
        <begin position="84"/>
        <end position="88"/>
    </location>
</feature>
<accession>A0A074JY82</accession>
<evidence type="ECO:0000256" key="3">
    <source>
        <dbReference type="PIRSR" id="PIRSR603782-1"/>
    </source>
</evidence>
<evidence type="ECO:0000313" key="6">
    <source>
        <dbReference type="EMBL" id="KEO54307.1"/>
    </source>
</evidence>
<keyword evidence="3" id="KW-0479">Metal-binding</keyword>
<dbReference type="InterPro" id="IPR003782">
    <property type="entry name" value="SCO1/SenC"/>
</dbReference>
<dbReference type="OrthoDB" id="9790194at2"/>
<evidence type="ECO:0000256" key="1">
    <source>
        <dbReference type="ARBA" id="ARBA00010996"/>
    </source>
</evidence>
<reference evidence="6 7" key="1">
    <citation type="submission" date="2013-07" db="EMBL/GenBank/DDBJ databases">
        <title>Thioclava pacifica DSM 10166 Genome Sequencing.</title>
        <authorList>
            <person name="Lai Q."/>
            <person name="Shao Z."/>
        </authorList>
    </citation>
    <scope>NUCLEOTIDE SEQUENCE [LARGE SCALE GENOMIC DNA]</scope>
    <source>
        <strain evidence="6 7">DSM 10166</strain>
    </source>
</reference>
<dbReference type="eggNOG" id="COG1999">
    <property type="taxonomic scope" value="Bacteria"/>
</dbReference>
<evidence type="ECO:0000313" key="7">
    <source>
        <dbReference type="Proteomes" id="UP000027432"/>
    </source>
</evidence>
<protein>
    <recommendedName>
        <fullName evidence="8">Thioredoxin domain-containing protein</fullName>
    </recommendedName>
</protein>
<organism evidence="6 7">
    <name type="scientific">Thioclava pacifica DSM 10166</name>
    <dbReference type="NCBI Taxonomy" id="1353537"/>
    <lineage>
        <taxon>Bacteria</taxon>
        <taxon>Pseudomonadati</taxon>
        <taxon>Pseudomonadota</taxon>
        <taxon>Alphaproteobacteria</taxon>
        <taxon>Rhodobacterales</taxon>
        <taxon>Paracoccaceae</taxon>
        <taxon>Thioclava</taxon>
    </lineage>
</organism>
<keyword evidence="5" id="KW-1133">Transmembrane helix</keyword>
<keyword evidence="2 3" id="KW-0186">Copper</keyword>
<evidence type="ECO:0008006" key="8">
    <source>
        <dbReference type="Google" id="ProtNLM"/>
    </source>
</evidence>
<feature type="binding site" evidence="3">
    <location>
        <position position="88"/>
    </location>
    <ligand>
        <name>Cu cation</name>
        <dbReference type="ChEBI" id="CHEBI:23378"/>
    </ligand>
</feature>
<dbReference type="RefSeq" id="WP_038075459.1">
    <property type="nucleotide sequence ID" value="NZ_AUND01000012.1"/>
</dbReference>